<evidence type="ECO:0008006" key="5">
    <source>
        <dbReference type="Google" id="ProtNLM"/>
    </source>
</evidence>
<dbReference type="EMBL" id="VMRG01000004">
    <property type="protein sequence ID" value="KAA6230374.1"/>
    <property type="molecule type" value="Genomic_DNA"/>
</dbReference>
<comment type="caution">
    <text evidence="2">The sequence shown here is derived from an EMBL/GenBank/DDBJ whole genome shotgun (WGS) entry which is preliminary data.</text>
</comment>
<dbReference type="RefSeq" id="WP_131358879.1">
    <property type="nucleotide sequence ID" value="NZ_CM018434.1"/>
</dbReference>
<geneLocation type="plasmid" evidence="2">
    <name>pl2</name>
</geneLocation>
<evidence type="ECO:0000256" key="1">
    <source>
        <dbReference type="SAM" id="MobiDB-lite"/>
    </source>
</evidence>
<name>A0A5M8I853_CHLPH</name>
<reference evidence="2" key="1">
    <citation type="submission" date="2019-07" db="EMBL/GenBank/DDBJ databases">
        <title>Draft genome Sequence of Chlorobium phaeovibrioides sp. strain PhvTcv-s14, from the Phylum Chlorobi.</title>
        <authorList>
            <person name="Babenko V."/>
            <person name="Boldyreva D."/>
            <person name="Kanygina A."/>
            <person name="Selezneva O."/>
            <person name="Akopiyan T."/>
            <person name="Lunina O."/>
        </authorList>
    </citation>
    <scope>NUCLEOTIDE SEQUENCE [LARGE SCALE GENOMIC DNA]</scope>
    <source>
        <strain evidence="2">GrTcv12</strain>
        <plasmid evidence="2">pl2</plasmid>
    </source>
</reference>
<keyword evidence="2" id="KW-0614">Plasmid</keyword>
<keyword evidence="4" id="KW-1185">Reference proteome</keyword>
<gene>
    <name evidence="2" type="ORF">FP507_10915</name>
    <name evidence="3" type="ORF">GJ685_07940</name>
</gene>
<dbReference type="Proteomes" id="UP000327458">
    <property type="component" value="Plasmid pl2"/>
</dbReference>
<reference evidence="3 4" key="2">
    <citation type="submission" date="2019-11" db="EMBL/GenBank/DDBJ databases">
        <title>Green- and brown-colored morphotypes of Chlorobia in the stratified aquatic ecosystems of Kandalaksha Gulf (White Sea): A model for study of the accessory genome evolution.</title>
        <authorList>
            <person name="Grouzdev D.S."/>
        </authorList>
    </citation>
    <scope>NUCLEOTIDE SEQUENCE [LARGE SCALE GENOMIC DNA]</scope>
    <source>
        <strain evidence="3 4">ZM</strain>
    </source>
</reference>
<accession>A0A5M8I853</accession>
<proteinExistence type="predicted"/>
<feature type="region of interest" description="Disordered" evidence="1">
    <location>
        <begin position="1"/>
        <end position="33"/>
    </location>
</feature>
<sequence length="177" mass="20406">MGSSKKKQESANQELTPDMIAEMRKQTGSHPKRRRDAMLNMRIFKPTMDALTTFAAMNNMTKTEVVEAAVSDYIHRKFEDPYGKREAYLSKTLGEIKDLNRLQAEAFYTFLQYWFAHTPRIPEDLRAEANAEGHERFQAFLRYMNQTMLTDDVGLAGRFLGDQPDRGMKRADDVNDG</sequence>
<evidence type="ECO:0000313" key="3">
    <source>
        <dbReference type="EMBL" id="MWV54984.1"/>
    </source>
</evidence>
<evidence type="ECO:0000313" key="4">
    <source>
        <dbReference type="Proteomes" id="UP000489351"/>
    </source>
</evidence>
<dbReference type="AlphaFoldDB" id="A0A5M8I853"/>
<dbReference type="Proteomes" id="UP000489351">
    <property type="component" value="Unassembled WGS sequence"/>
</dbReference>
<protein>
    <recommendedName>
        <fullName evidence="5">CopG family transcriptional regulator</fullName>
    </recommendedName>
</protein>
<dbReference type="EMBL" id="WUBZ01000029">
    <property type="protein sequence ID" value="MWV54984.1"/>
    <property type="molecule type" value="Genomic_DNA"/>
</dbReference>
<evidence type="ECO:0000313" key="2">
    <source>
        <dbReference type="EMBL" id="KAA6230374.1"/>
    </source>
</evidence>
<organism evidence="2">
    <name type="scientific">Chlorobium phaeovibrioides</name>
    <dbReference type="NCBI Taxonomy" id="1094"/>
    <lineage>
        <taxon>Bacteria</taxon>
        <taxon>Pseudomonadati</taxon>
        <taxon>Chlorobiota</taxon>
        <taxon>Chlorobiia</taxon>
        <taxon>Chlorobiales</taxon>
        <taxon>Chlorobiaceae</taxon>
        <taxon>Chlorobium/Pelodictyon group</taxon>
        <taxon>Chlorobium</taxon>
    </lineage>
</organism>